<dbReference type="Proteomes" id="UP000785679">
    <property type="component" value="Unassembled WGS sequence"/>
</dbReference>
<evidence type="ECO:0000313" key="1">
    <source>
        <dbReference type="EMBL" id="TNV70850.1"/>
    </source>
</evidence>
<evidence type="ECO:0000313" key="2">
    <source>
        <dbReference type="Proteomes" id="UP000785679"/>
    </source>
</evidence>
<keyword evidence="2" id="KW-1185">Reference proteome</keyword>
<sequence>MLCFITESQSSSIASWFLVLSLTGVETPASTNAISISASCRFCSSLSSSSNVYLSLLDWLEMSSMTSSPSFCSSALARSFLIYSMSSPQVSICSSSSTLSSLLTRSLGPMCLVCCTLLISCRFRVIANFFFGVVQL</sequence>
<proteinExistence type="predicted"/>
<reference evidence="1" key="1">
    <citation type="submission" date="2019-06" db="EMBL/GenBank/DDBJ databases">
        <authorList>
            <person name="Zheng W."/>
        </authorList>
    </citation>
    <scope>NUCLEOTIDE SEQUENCE</scope>
    <source>
        <strain evidence="1">QDHG01</strain>
    </source>
</reference>
<accession>A0A8J8SU65</accession>
<protein>
    <submittedName>
        <fullName evidence="1">Uncharacterized protein</fullName>
    </submittedName>
</protein>
<organism evidence="1 2">
    <name type="scientific">Halteria grandinella</name>
    <dbReference type="NCBI Taxonomy" id="5974"/>
    <lineage>
        <taxon>Eukaryota</taxon>
        <taxon>Sar</taxon>
        <taxon>Alveolata</taxon>
        <taxon>Ciliophora</taxon>
        <taxon>Intramacronucleata</taxon>
        <taxon>Spirotrichea</taxon>
        <taxon>Stichotrichia</taxon>
        <taxon>Sporadotrichida</taxon>
        <taxon>Halteriidae</taxon>
        <taxon>Halteria</taxon>
    </lineage>
</organism>
<dbReference type="EMBL" id="RRYP01032143">
    <property type="protein sequence ID" value="TNV70850.1"/>
    <property type="molecule type" value="Genomic_DNA"/>
</dbReference>
<gene>
    <name evidence="1" type="ORF">FGO68_gene14462</name>
</gene>
<dbReference type="AlphaFoldDB" id="A0A8J8SU65"/>
<name>A0A8J8SU65_HALGN</name>
<comment type="caution">
    <text evidence="1">The sequence shown here is derived from an EMBL/GenBank/DDBJ whole genome shotgun (WGS) entry which is preliminary data.</text>
</comment>